<evidence type="ECO:0000256" key="7">
    <source>
        <dbReference type="RuleBase" id="RU363032"/>
    </source>
</evidence>
<dbReference type="EMBL" id="BAAALF010000054">
    <property type="protein sequence ID" value="GAA1240684.1"/>
    <property type="molecule type" value="Genomic_DNA"/>
</dbReference>
<evidence type="ECO:0000256" key="3">
    <source>
        <dbReference type="ARBA" id="ARBA00022475"/>
    </source>
</evidence>
<dbReference type="SUPFAM" id="SSF161098">
    <property type="entry name" value="MetI-like"/>
    <property type="match status" value="1"/>
</dbReference>
<accession>A0ABP4GWS5</accession>
<keyword evidence="6 7" id="KW-0472">Membrane</keyword>
<feature type="transmembrane region" description="Helical" evidence="7">
    <location>
        <begin position="163"/>
        <end position="182"/>
    </location>
</feature>
<comment type="caution">
    <text evidence="9">The sequence shown here is derived from an EMBL/GenBank/DDBJ whole genome shotgun (WGS) entry which is preliminary data.</text>
</comment>
<feature type="transmembrane region" description="Helical" evidence="7">
    <location>
        <begin position="89"/>
        <end position="110"/>
    </location>
</feature>
<evidence type="ECO:0000256" key="5">
    <source>
        <dbReference type="ARBA" id="ARBA00022989"/>
    </source>
</evidence>
<comment type="similarity">
    <text evidence="7">Belongs to the binding-protein-dependent transport system permease family.</text>
</comment>
<comment type="subcellular location">
    <subcellularLocation>
        <location evidence="1 7">Cell membrane</location>
        <topology evidence="1 7">Multi-pass membrane protein</topology>
    </subcellularLocation>
</comment>
<dbReference type="Pfam" id="PF00528">
    <property type="entry name" value="BPD_transp_1"/>
    <property type="match status" value="1"/>
</dbReference>
<dbReference type="CDD" id="cd06261">
    <property type="entry name" value="TM_PBP2"/>
    <property type="match status" value="1"/>
</dbReference>
<keyword evidence="5 7" id="KW-1133">Transmembrane helix</keyword>
<evidence type="ECO:0000259" key="8">
    <source>
        <dbReference type="PROSITE" id="PS50928"/>
    </source>
</evidence>
<reference evidence="10" key="1">
    <citation type="journal article" date="2019" name="Int. J. Syst. Evol. Microbiol.">
        <title>The Global Catalogue of Microorganisms (GCM) 10K type strain sequencing project: providing services to taxonomists for standard genome sequencing and annotation.</title>
        <authorList>
            <consortium name="The Broad Institute Genomics Platform"/>
            <consortium name="The Broad Institute Genome Sequencing Center for Infectious Disease"/>
            <person name="Wu L."/>
            <person name="Ma J."/>
        </authorList>
    </citation>
    <scope>NUCLEOTIDE SEQUENCE [LARGE SCALE GENOMIC DNA]</scope>
    <source>
        <strain evidence="10">JCM 13004</strain>
    </source>
</reference>
<dbReference type="InterPro" id="IPR051393">
    <property type="entry name" value="ABC_transporter_permease"/>
</dbReference>
<keyword evidence="4 7" id="KW-0812">Transmembrane</keyword>
<dbReference type="InterPro" id="IPR000515">
    <property type="entry name" value="MetI-like"/>
</dbReference>
<proteinExistence type="inferred from homology"/>
<keyword evidence="2 7" id="KW-0813">Transport</keyword>
<feature type="transmembrane region" description="Helical" evidence="7">
    <location>
        <begin position="279"/>
        <end position="300"/>
    </location>
</feature>
<evidence type="ECO:0000256" key="6">
    <source>
        <dbReference type="ARBA" id="ARBA00023136"/>
    </source>
</evidence>
<dbReference type="PANTHER" id="PTHR30193">
    <property type="entry name" value="ABC TRANSPORTER PERMEASE PROTEIN"/>
    <property type="match status" value="1"/>
</dbReference>
<evidence type="ECO:0000256" key="1">
    <source>
        <dbReference type="ARBA" id="ARBA00004651"/>
    </source>
</evidence>
<dbReference type="InterPro" id="IPR035906">
    <property type="entry name" value="MetI-like_sf"/>
</dbReference>
<organism evidence="9 10">
    <name type="scientific">Kitasatospora nipponensis</name>
    <dbReference type="NCBI Taxonomy" id="258049"/>
    <lineage>
        <taxon>Bacteria</taxon>
        <taxon>Bacillati</taxon>
        <taxon>Actinomycetota</taxon>
        <taxon>Actinomycetes</taxon>
        <taxon>Kitasatosporales</taxon>
        <taxon>Streptomycetaceae</taxon>
        <taxon>Kitasatospora</taxon>
    </lineage>
</organism>
<feature type="transmembrane region" description="Helical" evidence="7">
    <location>
        <begin position="26"/>
        <end position="48"/>
    </location>
</feature>
<sequence length="309" mass="33414">MAAVGVAAPGRRRAAPSGAARYRRWWVPYLFLLPGLLAVLVFSLWPFVNTVILSLTNARVLQGGSFVGLNNYGRALHDPAFWLAFRNSMLYAVVCVPVLVVLPLLLALLVKDRIPGIGFFRSAYYTPVIASSVVVGLMWQWLLASDGIVNTVLRRLQLVGSPVPFLTDSTLLLLSCMVVTVWKGLGYYMVFYLAALGNVPAQLYEAAAIDGAGAVRRFRHITVPSVRPMMLLVGTLSTISALRVFTEVYILGGRGGGPGGEAKTLPFLIRDLGVGYRGLTGYASAIGIILFLVTLVFALAGRRLGREEA</sequence>
<dbReference type="SUPFAM" id="SSF160964">
    <property type="entry name" value="MalF N-terminal region-like"/>
    <property type="match status" value="1"/>
</dbReference>
<keyword evidence="10" id="KW-1185">Reference proteome</keyword>
<evidence type="ECO:0000313" key="9">
    <source>
        <dbReference type="EMBL" id="GAA1240684.1"/>
    </source>
</evidence>
<feature type="transmembrane region" description="Helical" evidence="7">
    <location>
        <begin position="122"/>
        <end position="143"/>
    </location>
</feature>
<feature type="domain" description="ABC transmembrane type-1" evidence="8">
    <location>
        <begin position="85"/>
        <end position="301"/>
    </location>
</feature>
<feature type="transmembrane region" description="Helical" evidence="7">
    <location>
        <begin position="226"/>
        <end position="245"/>
    </location>
</feature>
<keyword evidence="3" id="KW-1003">Cell membrane</keyword>
<dbReference type="Proteomes" id="UP001500037">
    <property type="component" value="Unassembled WGS sequence"/>
</dbReference>
<dbReference type="RefSeq" id="WP_344442521.1">
    <property type="nucleotide sequence ID" value="NZ_BAAALF010000054.1"/>
</dbReference>
<evidence type="ECO:0000256" key="4">
    <source>
        <dbReference type="ARBA" id="ARBA00022692"/>
    </source>
</evidence>
<dbReference type="Gene3D" id="1.10.3720.10">
    <property type="entry name" value="MetI-like"/>
    <property type="match status" value="1"/>
</dbReference>
<evidence type="ECO:0000256" key="2">
    <source>
        <dbReference type="ARBA" id="ARBA00022448"/>
    </source>
</evidence>
<protein>
    <submittedName>
        <fullName evidence="9">Sugar ABC transporter permease</fullName>
    </submittedName>
</protein>
<dbReference type="PROSITE" id="PS50928">
    <property type="entry name" value="ABC_TM1"/>
    <property type="match status" value="1"/>
</dbReference>
<dbReference type="PANTHER" id="PTHR30193:SF44">
    <property type="entry name" value="LACTOSE TRANSPORT SYSTEM PERMEASE PROTEIN LACF"/>
    <property type="match status" value="1"/>
</dbReference>
<name>A0ABP4GWS5_9ACTN</name>
<gene>
    <name evidence="9" type="ORF">GCM10009665_34380</name>
</gene>
<evidence type="ECO:0000313" key="10">
    <source>
        <dbReference type="Proteomes" id="UP001500037"/>
    </source>
</evidence>